<accession>A0AAD7V1I7</accession>
<dbReference type="RefSeq" id="XP_058341987.1">
    <property type="nucleotide sequence ID" value="XM_058487172.1"/>
</dbReference>
<dbReference type="GeneID" id="83214563"/>
<gene>
    <name evidence="1" type="ORF">O0I10_007154</name>
</gene>
<comment type="caution">
    <text evidence="1">The sequence shown here is derived from an EMBL/GenBank/DDBJ whole genome shotgun (WGS) entry which is preliminary data.</text>
</comment>
<dbReference type="AlphaFoldDB" id="A0AAD7V1I7"/>
<dbReference type="EMBL" id="JARTCD010000034">
    <property type="protein sequence ID" value="KAJ8657074.1"/>
    <property type="molecule type" value="Genomic_DNA"/>
</dbReference>
<protein>
    <submittedName>
        <fullName evidence="1">Uncharacterized protein</fullName>
    </submittedName>
</protein>
<proteinExistence type="predicted"/>
<reference evidence="1 2" key="1">
    <citation type="submission" date="2023-03" db="EMBL/GenBank/DDBJ databases">
        <title>Genome sequence of Lichtheimia ornata CBS 291.66.</title>
        <authorList>
            <person name="Mohabir J.T."/>
            <person name="Shea T.P."/>
            <person name="Kurbessoian T."/>
            <person name="Berby B."/>
            <person name="Fontaine J."/>
            <person name="Livny J."/>
            <person name="Gnirke A."/>
            <person name="Stajich J.E."/>
            <person name="Cuomo C.A."/>
        </authorList>
    </citation>
    <scope>NUCLEOTIDE SEQUENCE [LARGE SCALE GENOMIC DNA]</scope>
    <source>
        <strain evidence="1">CBS 291.66</strain>
    </source>
</reference>
<evidence type="ECO:0000313" key="1">
    <source>
        <dbReference type="EMBL" id="KAJ8657074.1"/>
    </source>
</evidence>
<keyword evidence="2" id="KW-1185">Reference proteome</keyword>
<name>A0AAD7V1I7_9FUNG</name>
<sequence length="86" mass="9761">MVLVTTYWILPFICICNNKQQLVYLLVSPSLISSQFGSSCRQSFRWISHYTHACCRWTISAQATKFLSLLSTAFTRSSGGSRYLAN</sequence>
<dbReference type="Proteomes" id="UP001234581">
    <property type="component" value="Unassembled WGS sequence"/>
</dbReference>
<organism evidence="1 2">
    <name type="scientific">Lichtheimia ornata</name>
    <dbReference type="NCBI Taxonomy" id="688661"/>
    <lineage>
        <taxon>Eukaryota</taxon>
        <taxon>Fungi</taxon>
        <taxon>Fungi incertae sedis</taxon>
        <taxon>Mucoromycota</taxon>
        <taxon>Mucoromycotina</taxon>
        <taxon>Mucoromycetes</taxon>
        <taxon>Mucorales</taxon>
        <taxon>Lichtheimiaceae</taxon>
        <taxon>Lichtheimia</taxon>
    </lineage>
</organism>
<evidence type="ECO:0000313" key="2">
    <source>
        <dbReference type="Proteomes" id="UP001234581"/>
    </source>
</evidence>